<dbReference type="InterPro" id="IPR004252">
    <property type="entry name" value="Probable_transposase_24"/>
</dbReference>
<gene>
    <name evidence="2" type="ORF">ISN45_At05g028200</name>
</gene>
<protein>
    <submittedName>
        <fullName evidence="2">Putative transposase Ptta/En/Spm plant</fullName>
    </submittedName>
</protein>
<feature type="compositionally biased region" description="Polar residues" evidence="1">
    <location>
        <begin position="128"/>
        <end position="154"/>
    </location>
</feature>
<organism evidence="2 3">
    <name type="scientific">Arabidopsis thaliana x Arabidopsis arenosa</name>
    <dbReference type="NCBI Taxonomy" id="1240361"/>
    <lineage>
        <taxon>Eukaryota</taxon>
        <taxon>Viridiplantae</taxon>
        <taxon>Streptophyta</taxon>
        <taxon>Embryophyta</taxon>
        <taxon>Tracheophyta</taxon>
        <taxon>Spermatophyta</taxon>
        <taxon>Magnoliopsida</taxon>
        <taxon>eudicotyledons</taxon>
        <taxon>Gunneridae</taxon>
        <taxon>Pentapetalae</taxon>
        <taxon>rosids</taxon>
        <taxon>malvids</taxon>
        <taxon>Brassicales</taxon>
        <taxon>Brassicaceae</taxon>
        <taxon>Camelineae</taxon>
        <taxon>Arabidopsis</taxon>
    </lineage>
</organism>
<feature type="region of interest" description="Disordered" evidence="1">
    <location>
        <begin position="1"/>
        <end position="52"/>
    </location>
</feature>
<dbReference type="Pfam" id="PF03004">
    <property type="entry name" value="Transposase_24"/>
    <property type="match status" value="1"/>
</dbReference>
<feature type="region of interest" description="Disordered" evidence="1">
    <location>
        <begin position="128"/>
        <end position="171"/>
    </location>
</feature>
<comment type="caution">
    <text evidence="2">The sequence shown here is derived from an EMBL/GenBank/DDBJ whole genome shotgun (WGS) entry which is preliminary data.</text>
</comment>
<dbReference type="AlphaFoldDB" id="A0A8T2CZC0"/>
<dbReference type="EMBL" id="JAEFBK010000005">
    <property type="protein sequence ID" value="KAG7603826.1"/>
    <property type="molecule type" value="Genomic_DNA"/>
</dbReference>
<dbReference type="Proteomes" id="UP000694240">
    <property type="component" value="Chromosome 5"/>
</dbReference>
<evidence type="ECO:0000256" key="1">
    <source>
        <dbReference type="SAM" id="MobiDB-lite"/>
    </source>
</evidence>
<sequence length="287" mass="31691">MPKARTVGSGNISKDHPERDSKHLGHHFKEPSRAGIETRQTSLRSLPKPASKRLVQTSFGSCIPPGDEPPDRGLRTNLTRLGRNFVDNEVGKVVSNYIKGHFTEPHANISQAPKEIVDTWFHMFASENKSGKCSKSRNTSVASHGPSRHTSGQKTYAKRALESAEKNGGQLPPIVQTMEQTHKRNNGEFIDGFVKQICKEVSAKILEQESQLSPGDSGQPGGLSTAAKNQILFEATPKNKKGRYYGVGSIPIIPSASVDRHARDDFVDQETYEAEKKRNDKLLKLQL</sequence>
<keyword evidence="3" id="KW-1185">Reference proteome</keyword>
<feature type="compositionally biased region" description="Basic and acidic residues" evidence="1">
    <location>
        <begin position="13"/>
        <end position="32"/>
    </location>
</feature>
<evidence type="ECO:0000313" key="2">
    <source>
        <dbReference type="EMBL" id="KAG7603826.1"/>
    </source>
</evidence>
<proteinExistence type="predicted"/>
<accession>A0A8T2CZC0</accession>
<evidence type="ECO:0000313" key="3">
    <source>
        <dbReference type="Proteomes" id="UP000694240"/>
    </source>
</evidence>
<feature type="region of interest" description="Disordered" evidence="1">
    <location>
        <begin position="57"/>
        <end position="76"/>
    </location>
</feature>
<reference evidence="2 3" key="1">
    <citation type="submission" date="2020-12" db="EMBL/GenBank/DDBJ databases">
        <title>Concerted genomic and epigenomic changes stabilize Arabidopsis allopolyploids.</title>
        <authorList>
            <person name="Chen Z."/>
        </authorList>
    </citation>
    <scope>NUCLEOTIDE SEQUENCE [LARGE SCALE GENOMIC DNA]</scope>
    <source>
        <strain evidence="2">Allo738</strain>
        <tissue evidence="2">Leaf</tissue>
    </source>
</reference>
<name>A0A8T2CZC0_9BRAS</name>